<comment type="caution">
    <text evidence="4">The sequence shown here is derived from an EMBL/GenBank/DDBJ whole genome shotgun (WGS) entry which is preliminary data.</text>
</comment>
<feature type="domain" description="EGF-like" evidence="3">
    <location>
        <begin position="116"/>
        <end position="151"/>
    </location>
</feature>
<organism evidence="4 5">
    <name type="scientific">Elysia chlorotica</name>
    <name type="common">Eastern emerald elysia</name>
    <name type="synonym">Sea slug</name>
    <dbReference type="NCBI Taxonomy" id="188477"/>
    <lineage>
        <taxon>Eukaryota</taxon>
        <taxon>Metazoa</taxon>
        <taxon>Spiralia</taxon>
        <taxon>Lophotrochozoa</taxon>
        <taxon>Mollusca</taxon>
        <taxon>Gastropoda</taxon>
        <taxon>Heterobranchia</taxon>
        <taxon>Euthyneura</taxon>
        <taxon>Panpulmonata</taxon>
        <taxon>Sacoglossa</taxon>
        <taxon>Placobranchoidea</taxon>
        <taxon>Plakobranchidae</taxon>
        <taxon>Elysia</taxon>
    </lineage>
</organism>
<dbReference type="SUPFAM" id="SSF57184">
    <property type="entry name" value="Growth factor receptor domain"/>
    <property type="match status" value="1"/>
</dbReference>
<evidence type="ECO:0000313" key="5">
    <source>
        <dbReference type="Proteomes" id="UP000271974"/>
    </source>
</evidence>
<gene>
    <name evidence="4" type="ORF">EGW08_014330</name>
</gene>
<protein>
    <recommendedName>
        <fullName evidence="3">EGF-like domain-containing protein</fullName>
    </recommendedName>
</protein>
<evidence type="ECO:0000313" key="4">
    <source>
        <dbReference type="EMBL" id="RUS77899.1"/>
    </source>
</evidence>
<keyword evidence="5" id="KW-1185">Reference proteome</keyword>
<dbReference type="Proteomes" id="UP000271974">
    <property type="component" value="Unassembled WGS sequence"/>
</dbReference>
<feature type="signal peptide" evidence="2">
    <location>
        <begin position="1"/>
        <end position="47"/>
    </location>
</feature>
<dbReference type="EMBL" id="RQTK01000544">
    <property type="protein sequence ID" value="RUS77899.1"/>
    <property type="molecule type" value="Genomic_DNA"/>
</dbReference>
<proteinExistence type="predicted"/>
<dbReference type="GO" id="GO:0005044">
    <property type="term" value="F:scavenger receptor activity"/>
    <property type="evidence" value="ECO:0007669"/>
    <property type="project" value="InterPro"/>
</dbReference>
<dbReference type="PANTHER" id="PTHR24043">
    <property type="entry name" value="SCAVENGER RECEPTOR CLASS F"/>
    <property type="match status" value="1"/>
</dbReference>
<dbReference type="PANTHER" id="PTHR24043:SF8">
    <property type="entry name" value="EGF-LIKE DOMAIN-CONTAINING PROTEIN"/>
    <property type="match status" value="1"/>
</dbReference>
<feature type="non-terminal residue" evidence="4">
    <location>
        <position position="229"/>
    </location>
</feature>
<feature type="domain" description="EGF-like" evidence="3">
    <location>
        <begin position="60"/>
        <end position="90"/>
    </location>
</feature>
<reference evidence="4 5" key="1">
    <citation type="submission" date="2019-01" db="EMBL/GenBank/DDBJ databases">
        <title>A draft genome assembly of the solar-powered sea slug Elysia chlorotica.</title>
        <authorList>
            <person name="Cai H."/>
            <person name="Li Q."/>
            <person name="Fang X."/>
            <person name="Li J."/>
            <person name="Curtis N.E."/>
            <person name="Altenburger A."/>
            <person name="Shibata T."/>
            <person name="Feng M."/>
            <person name="Maeda T."/>
            <person name="Schwartz J.A."/>
            <person name="Shigenobu S."/>
            <person name="Lundholm N."/>
            <person name="Nishiyama T."/>
            <person name="Yang H."/>
            <person name="Hasebe M."/>
            <person name="Li S."/>
            <person name="Pierce S.K."/>
            <person name="Wang J."/>
        </authorList>
    </citation>
    <scope>NUCLEOTIDE SEQUENCE [LARGE SCALE GENOMIC DNA]</scope>
    <source>
        <strain evidence="4">EC2010</strain>
        <tissue evidence="4">Whole organism of an adult</tissue>
    </source>
</reference>
<feature type="domain" description="EGF-like" evidence="3">
    <location>
        <begin position="153"/>
        <end position="183"/>
    </location>
</feature>
<dbReference type="InterPro" id="IPR042635">
    <property type="entry name" value="MEGF10/SREC1/2-like"/>
</dbReference>
<feature type="chain" id="PRO_5019024897" description="EGF-like domain-containing protein" evidence="2">
    <location>
        <begin position="48"/>
        <end position="229"/>
    </location>
</feature>
<dbReference type="Gene3D" id="2.170.300.10">
    <property type="entry name" value="Tie2 ligand-binding domain superfamily"/>
    <property type="match status" value="1"/>
</dbReference>
<dbReference type="InterPro" id="IPR009030">
    <property type="entry name" value="Growth_fac_rcpt_cys_sf"/>
</dbReference>
<feature type="domain" description="EGF-like" evidence="3">
    <location>
        <begin position="194"/>
        <end position="228"/>
    </location>
</feature>
<keyword evidence="2" id="KW-0732">Signal</keyword>
<sequence>MFLRLSSNLVITGTLCSNRLIHWNYFLHNSMLAFVLLALTLCGTTHGCEEGLYGPDCDKTCSATCEFGRCHSSTGRCRSCPPGRDGSQCNRDCKTGMFGHGCDKYCSRYCWSGSEACDPVDGACVNGCKAGYLPPLCVDTCPPGRYGINCTSDCIGNCLDGKCDHAYGYCDKCPEGKTGTRCLDDCPSGKYGMDCAEGCPPSCLNGLCHPITGQCEACPEGFKGISCNE</sequence>
<evidence type="ECO:0000259" key="3">
    <source>
        <dbReference type="SMART" id="SM00181"/>
    </source>
</evidence>
<name>A0A433T8I0_ELYCH</name>
<evidence type="ECO:0000256" key="1">
    <source>
        <dbReference type="ARBA" id="ARBA00022536"/>
    </source>
</evidence>
<accession>A0A433T8I0</accession>
<dbReference type="AlphaFoldDB" id="A0A433T8I0"/>
<dbReference type="InterPro" id="IPR000742">
    <property type="entry name" value="EGF"/>
</dbReference>
<dbReference type="OrthoDB" id="10252017at2759"/>
<keyword evidence="1" id="KW-0245">EGF-like domain</keyword>
<evidence type="ECO:0000256" key="2">
    <source>
        <dbReference type="SAM" id="SignalP"/>
    </source>
</evidence>
<dbReference type="SMART" id="SM00181">
    <property type="entry name" value="EGF"/>
    <property type="match status" value="4"/>
</dbReference>